<name>A0A0A9B098_ARUDO</name>
<proteinExistence type="predicted"/>
<dbReference type="EMBL" id="GBRH01243320">
    <property type="protein sequence ID" value="JAD54575.1"/>
    <property type="molecule type" value="Transcribed_RNA"/>
</dbReference>
<evidence type="ECO:0000313" key="1">
    <source>
        <dbReference type="EMBL" id="JAD54575.1"/>
    </source>
</evidence>
<reference evidence="1" key="2">
    <citation type="journal article" date="2015" name="Data Brief">
        <title>Shoot transcriptome of the giant reed, Arundo donax.</title>
        <authorList>
            <person name="Barrero R.A."/>
            <person name="Guerrero F.D."/>
            <person name="Moolhuijzen P."/>
            <person name="Goolsby J.A."/>
            <person name="Tidwell J."/>
            <person name="Bellgard S.E."/>
            <person name="Bellgard M.I."/>
        </authorList>
    </citation>
    <scope>NUCLEOTIDE SEQUENCE</scope>
    <source>
        <tissue evidence="1">Shoot tissue taken approximately 20 cm above the soil surface</tissue>
    </source>
</reference>
<protein>
    <submittedName>
        <fullName evidence="1">Uncharacterized protein</fullName>
    </submittedName>
</protein>
<accession>A0A0A9B098</accession>
<dbReference type="AlphaFoldDB" id="A0A0A9B098"/>
<sequence length="46" mass="5362">MKSLWLSQDHQHLLPHESTLHKELKMKSAYDSTSKVTFAMVVKGRH</sequence>
<organism evidence="1">
    <name type="scientific">Arundo donax</name>
    <name type="common">Giant reed</name>
    <name type="synonym">Donax arundinaceus</name>
    <dbReference type="NCBI Taxonomy" id="35708"/>
    <lineage>
        <taxon>Eukaryota</taxon>
        <taxon>Viridiplantae</taxon>
        <taxon>Streptophyta</taxon>
        <taxon>Embryophyta</taxon>
        <taxon>Tracheophyta</taxon>
        <taxon>Spermatophyta</taxon>
        <taxon>Magnoliopsida</taxon>
        <taxon>Liliopsida</taxon>
        <taxon>Poales</taxon>
        <taxon>Poaceae</taxon>
        <taxon>PACMAD clade</taxon>
        <taxon>Arundinoideae</taxon>
        <taxon>Arundineae</taxon>
        <taxon>Arundo</taxon>
    </lineage>
</organism>
<reference evidence="1" key="1">
    <citation type="submission" date="2014-09" db="EMBL/GenBank/DDBJ databases">
        <authorList>
            <person name="Magalhaes I.L.F."/>
            <person name="Oliveira U."/>
            <person name="Santos F.R."/>
            <person name="Vidigal T.H.D.A."/>
            <person name="Brescovit A.D."/>
            <person name="Santos A.J."/>
        </authorList>
    </citation>
    <scope>NUCLEOTIDE SEQUENCE</scope>
    <source>
        <tissue evidence="1">Shoot tissue taken approximately 20 cm above the soil surface</tissue>
    </source>
</reference>